<reference evidence="3" key="1">
    <citation type="journal article" date="2019" name="Int. J. Syst. Evol. Microbiol.">
        <title>The Global Catalogue of Microorganisms (GCM) 10K type strain sequencing project: providing services to taxonomists for standard genome sequencing and annotation.</title>
        <authorList>
            <consortium name="The Broad Institute Genomics Platform"/>
            <consortium name="The Broad Institute Genome Sequencing Center for Infectious Disease"/>
            <person name="Wu L."/>
            <person name="Ma J."/>
        </authorList>
    </citation>
    <scope>NUCLEOTIDE SEQUENCE [LARGE SCALE GENOMIC DNA]</scope>
    <source>
        <strain evidence="3">KCTC 52127</strain>
    </source>
</reference>
<keyword evidence="1" id="KW-0812">Transmembrane</keyword>
<sequence>MNVKVINVIIVLAVIIIAYWIYTMDYQDLSFNNNRSSYLGIASMGFLIVAMFMVKRQQKK</sequence>
<comment type="caution">
    <text evidence="2">The sequence shown here is derived from an EMBL/GenBank/DDBJ whole genome shotgun (WGS) entry which is preliminary data.</text>
</comment>
<accession>A0ABW5LTH0</accession>
<dbReference type="Proteomes" id="UP001597508">
    <property type="component" value="Unassembled WGS sequence"/>
</dbReference>
<evidence type="ECO:0000313" key="2">
    <source>
        <dbReference type="EMBL" id="MFD2567514.1"/>
    </source>
</evidence>
<dbReference type="EMBL" id="JBHULH010000004">
    <property type="protein sequence ID" value="MFD2567514.1"/>
    <property type="molecule type" value="Genomic_DNA"/>
</dbReference>
<protein>
    <recommendedName>
        <fullName evidence="4">LPXTG cell wall anchor domain-containing protein</fullName>
    </recommendedName>
</protein>
<evidence type="ECO:0008006" key="4">
    <source>
        <dbReference type="Google" id="ProtNLM"/>
    </source>
</evidence>
<feature type="transmembrane region" description="Helical" evidence="1">
    <location>
        <begin position="5"/>
        <end position="22"/>
    </location>
</feature>
<proteinExistence type="predicted"/>
<keyword evidence="1" id="KW-1133">Transmembrane helix</keyword>
<name>A0ABW5LTH0_9FLAO</name>
<organism evidence="2 3">
    <name type="scientific">Pseudotenacibaculum haliotis</name>
    <dbReference type="NCBI Taxonomy" id="1862138"/>
    <lineage>
        <taxon>Bacteria</taxon>
        <taxon>Pseudomonadati</taxon>
        <taxon>Bacteroidota</taxon>
        <taxon>Flavobacteriia</taxon>
        <taxon>Flavobacteriales</taxon>
        <taxon>Flavobacteriaceae</taxon>
        <taxon>Pseudotenacibaculum</taxon>
    </lineage>
</organism>
<dbReference type="RefSeq" id="WP_379666224.1">
    <property type="nucleotide sequence ID" value="NZ_JBHULH010000004.1"/>
</dbReference>
<evidence type="ECO:0000256" key="1">
    <source>
        <dbReference type="SAM" id="Phobius"/>
    </source>
</evidence>
<keyword evidence="1" id="KW-0472">Membrane</keyword>
<gene>
    <name evidence="2" type="ORF">ACFSRZ_09035</name>
</gene>
<feature type="transmembrane region" description="Helical" evidence="1">
    <location>
        <begin position="37"/>
        <end position="54"/>
    </location>
</feature>
<evidence type="ECO:0000313" key="3">
    <source>
        <dbReference type="Proteomes" id="UP001597508"/>
    </source>
</evidence>
<keyword evidence="3" id="KW-1185">Reference proteome</keyword>